<dbReference type="InterPro" id="IPR001650">
    <property type="entry name" value="Helicase_C-like"/>
</dbReference>
<feature type="coiled-coil region" evidence="14">
    <location>
        <begin position="621"/>
        <end position="655"/>
    </location>
</feature>
<comment type="domain">
    <text evidence="12">The beta-hairpin motif is involved in DNA binding.</text>
</comment>
<evidence type="ECO:0000256" key="11">
    <source>
        <dbReference type="ARBA" id="ARBA00029504"/>
    </source>
</evidence>
<evidence type="ECO:0000259" key="17">
    <source>
        <dbReference type="PROSITE" id="PS51194"/>
    </source>
</evidence>
<dbReference type="Proteomes" id="UP000003987">
    <property type="component" value="Unassembled WGS sequence"/>
</dbReference>
<dbReference type="Pfam" id="PF17757">
    <property type="entry name" value="UvrB_inter"/>
    <property type="match status" value="1"/>
</dbReference>
<comment type="function">
    <text evidence="12">The UvrABC repair system catalyzes the recognition and processing of DNA lesions. A damage recognition complex composed of 2 UvrA and 2 UvrB subunits scans DNA for abnormalities. Upon binding of the UvrA(2)B(2) complex to a putative damaged site, the DNA wraps around one UvrB monomer. DNA wrap is dependent on ATP binding by UvrB and probably causes local melting of the DNA helix, facilitating insertion of UvrB beta-hairpin between the DNA strands. Then UvrB probes one DNA strand for the presence of a lesion. If a lesion is found the UvrA subunits dissociate and the UvrB-DNA preincision complex is formed. This complex is subsequently bound by UvrC and the second UvrB is released. If no lesion is found, the DNA wraps around the other UvrB subunit that will check the other stand for damage.</text>
</comment>
<evidence type="ECO:0000256" key="10">
    <source>
        <dbReference type="ARBA" id="ARBA00026033"/>
    </source>
</evidence>
<evidence type="ECO:0000256" key="14">
    <source>
        <dbReference type="SAM" id="Coils"/>
    </source>
</evidence>
<evidence type="ECO:0000256" key="6">
    <source>
        <dbReference type="ARBA" id="ARBA00022769"/>
    </source>
</evidence>
<dbReference type="InterPro" id="IPR001943">
    <property type="entry name" value="UVR_dom"/>
</dbReference>
<proteinExistence type="inferred from homology"/>
<reference evidence="18 19" key="1">
    <citation type="submission" date="2009-06" db="EMBL/GenBank/DDBJ databases">
        <title>The Genome Sequence of Lactobacillus coleohominis strain 101-4-CHN.</title>
        <authorList>
            <consortium name="The Broad Institute Genome Sequencing Platform"/>
            <person name="Ward D."/>
            <person name="Young S.K."/>
            <person name="Zeng Q."/>
            <person name="Koehrsen M."/>
            <person name="Alvarado L."/>
            <person name="Berlin A."/>
            <person name="Borenstein D."/>
            <person name="Chen Z."/>
            <person name="Engels R."/>
            <person name="Freedman E."/>
            <person name="Gellesch M."/>
            <person name="Goldberg J."/>
            <person name="Griggs A."/>
            <person name="Gujja S."/>
            <person name="Heiman D."/>
            <person name="Hepburn T."/>
            <person name="Howarth C."/>
            <person name="Jen D."/>
            <person name="Larson L."/>
            <person name="Lewis B."/>
            <person name="Mehta T."/>
            <person name="Park D."/>
            <person name="Pearson M."/>
            <person name="Roberts A."/>
            <person name="Saif S."/>
            <person name="Shea T."/>
            <person name="Shenoy N."/>
            <person name="Sisk P."/>
            <person name="Stolte C."/>
            <person name="Sykes S."/>
            <person name="Walk T."/>
            <person name="White J."/>
            <person name="Yandava C."/>
            <person name="Liu Y."/>
            <person name="Xu Q."/>
            <person name="Lander E."/>
            <person name="Nusbaum C."/>
            <person name="Galagan J."/>
            <person name="Birren B."/>
        </authorList>
    </citation>
    <scope>NUCLEOTIDE SEQUENCE [LARGE SCALE GENOMIC DNA]</scope>
    <source>
        <strain evidence="18 19">101-4-CHN</strain>
    </source>
</reference>
<dbReference type="GO" id="GO:0003677">
    <property type="term" value="F:DNA binding"/>
    <property type="evidence" value="ECO:0007669"/>
    <property type="project" value="UniProtKB-UniRule"/>
</dbReference>
<evidence type="ECO:0000256" key="7">
    <source>
        <dbReference type="ARBA" id="ARBA00022840"/>
    </source>
</evidence>
<dbReference type="InterPro" id="IPR006935">
    <property type="entry name" value="Helicase/UvrB_N"/>
</dbReference>
<dbReference type="OrthoDB" id="9806651at2"/>
<dbReference type="PANTHER" id="PTHR24029">
    <property type="entry name" value="UVRABC SYSTEM PROTEIN B"/>
    <property type="match status" value="1"/>
</dbReference>
<feature type="binding site" evidence="12">
    <location>
        <begin position="44"/>
        <end position="51"/>
    </location>
    <ligand>
        <name>ATP</name>
        <dbReference type="ChEBI" id="CHEBI:30616"/>
    </ligand>
</feature>
<feature type="domain" description="Helicase C-terminal" evidence="17">
    <location>
        <begin position="435"/>
        <end position="597"/>
    </location>
</feature>
<dbReference type="NCBIfam" id="TIGR00631">
    <property type="entry name" value="uvrb"/>
    <property type="match status" value="1"/>
</dbReference>
<dbReference type="PANTHER" id="PTHR24029:SF0">
    <property type="entry name" value="UVRABC SYSTEM PROTEIN B"/>
    <property type="match status" value="1"/>
</dbReference>
<feature type="short sequence motif" description="Beta-hairpin" evidence="12">
    <location>
        <begin position="97"/>
        <end position="120"/>
    </location>
</feature>
<dbReference type="PROSITE" id="PS51194">
    <property type="entry name" value="HELICASE_CTER"/>
    <property type="match status" value="1"/>
</dbReference>
<dbReference type="InterPro" id="IPR041471">
    <property type="entry name" value="UvrB_inter"/>
</dbReference>
<dbReference type="AlphaFoldDB" id="C7XW70"/>
<dbReference type="InterPro" id="IPR036876">
    <property type="entry name" value="UVR_dom_sf"/>
</dbReference>
<evidence type="ECO:0000313" key="19">
    <source>
        <dbReference type="Proteomes" id="UP000003987"/>
    </source>
</evidence>
<keyword evidence="19" id="KW-1185">Reference proteome</keyword>
<keyword evidence="9 12" id="KW-0234">DNA repair</keyword>
<dbReference type="GO" id="GO:0006289">
    <property type="term" value="P:nucleotide-excision repair"/>
    <property type="evidence" value="ECO:0007669"/>
    <property type="project" value="UniProtKB-UniRule"/>
</dbReference>
<evidence type="ECO:0000256" key="12">
    <source>
        <dbReference type="HAMAP-Rule" id="MF_00204"/>
    </source>
</evidence>
<dbReference type="InterPro" id="IPR024759">
    <property type="entry name" value="UvrB_YAD/RRR_dom"/>
</dbReference>
<sequence length="679" mass="77542">MIYRQADKMFDLVSDYQPTGDQPEAIAQLTKGIKDGDKAQILLGATGTGKTFTISNVIANVNKPTLILSHNKTLAGQLYGEMKKFFPHNAVEYFVSYYDYYQPEAYVPSSDTYIEKDASINDEIDQLRHSATSSLLERNDVIVVASVSSIFGLGSPAEYQNHVISLRVGQEISRDRLLRELVNIQFDRNDIDFQRGRFRVRGDVVEIFPASREEKALRVEFFGDEIDRIREVDALTGEVLGDREHVSIFPATHFLTTEETMKVALPEIEADMKKQVEQFTKEGKLLEAERIQQRTTYDIEMMREMGYTNGIENYSRYMDRRKPGEPPFTLLDFFPKDFLLVVDESHQTMPQVRGMYNGDRARKKQLIDYGFRLPSALDNRPLKLDEFEQHVNQVIYMSATPGPYEQAQTDHVVQQIIRPTGLLDPTIEVRPVMGQIDDLVGEINKRIEKHERVLITTLTKKMSEDLSDYLKDLGLKVKYLHSDIKTLERTQIIRDLRLGKFDVLVGINLLREGLDIPEVSLVAILDADKEGFLRNERSLIQTIGRAARNEHGAVIMYADTITDSMKAAIDETKRRRTIQEKYNQEHGITPKTIIKPIQEAISAVKPAEDQDDQQSAEFTAQDFAKLSAKEQQQMLDELTEQMRSAAKRLDFEQAATLRDTVMELSAQQKGKQKIKQGGK</sequence>
<evidence type="ECO:0000259" key="16">
    <source>
        <dbReference type="PROSITE" id="PS51192"/>
    </source>
</evidence>
<dbReference type="SMART" id="SM00487">
    <property type="entry name" value="DEXDc"/>
    <property type="match status" value="1"/>
</dbReference>
<dbReference type="Gene3D" id="3.40.50.300">
    <property type="entry name" value="P-loop containing nucleotide triphosphate hydrolases"/>
    <property type="match status" value="3"/>
</dbReference>
<dbReference type="SUPFAM" id="SSF52540">
    <property type="entry name" value="P-loop containing nucleoside triphosphate hydrolases"/>
    <property type="match status" value="2"/>
</dbReference>
<dbReference type="GO" id="GO:0009381">
    <property type="term" value="F:excinuclease ABC activity"/>
    <property type="evidence" value="ECO:0007669"/>
    <property type="project" value="UniProtKB-UniRule"/>
</dbReference>
<gene>
    <name evidence="12 18" type="primary">uvrB</name>
    <name evidence="18" type="ORF">HMPREF0501_01135</name>
</gene>
<protein>
    <recommendedName>
        <fullName evidence="11 12">UvrABC system protein B</fullName>
        <shortName evidence="12">Protein UvrB</shortName>
    </recommendedName>
    <alternativeName>
        <fullName evidence="12">Excinuclease ABC subunit B</fullName>
    </alternativeName>
</protein>
<evidence type="ECO:0000313" key="18">
    <source>
        <dbReference type="EMBL" id="EEU30130.1"/>
    </source>
</evidence>
<accession>C7XW70</accession>
<dbReference type="PROSITE" id="PS51192">
    <property type="entry name" value="HELICASE_ATP_BIND_1"/>
    <property type="match status" value="1"/>
</dbReference>
<feature type="domain" description="UVR" evidence="15">
    <location>
        <begin position="632"/>
        <end position="667"/>
    </location>
</feature>
<organism evidence="18 19">
    <name type="scientific">Limosilactobacillus coleohominis 101-4-CHN</name>
    <dbReference type="NCBI Taxonomy" id="575594"/>
    <lineage>
        <taxon>Bacteria</taxon>
        <taxon>Bacillati</taxon>
        <taxon>Bacillota</taxon>
        <taxon>Bacilli</taxon>
        <taxon>Lactobacillales</taxon>
        <taxon>Lactobacillaceae</taxon>
        <taxon>Limosilactobacillus</taxon>
    </lineage>
</organism>
<dbReference type="Pfam" id="PF12344">
    <property type="entry name" value="UvrB"/>
    <property type="match status" value="1"/>
</dbReference>
<evidence type="ECO:0000256" key="3">
    <source>
        <dbReference type="ARBA" id="ARBA00022490"/>
    </source>
</evidence>
<keyword evidence="12 13" id="KW-0742">SOS response</keyword>
<name>C7XW70_9LACO</name>
<dbReference type="eggNOG" id="COG0556">
    <property type="taxonomic scope" value="Bacteria"/>
</dbReference>
<dbReference type="GO" id="GO:0016887">
    <property type="term" value="F:ATP hydrolysis activity"/>
    <property type="evidence" value="ECO:0007669"/>
    <property type="project" value="InterPro"/>
</dbReference>
<dbReference type="NCBIfam" id="NF003673">
    <property type="entry name" value="PRK05298.1"/>
    <property type="match status" value="1"/>
</dbReference>
<comment type="subcellular location">
    <subcellularLocation>
        <location evidence="1 12 13">Cytoplasm</location>
    </subcellularLocation>
</comment>
<dbReference type="CDD" id="cd18790">
    <property type="entry name" value="SF2_C_UvrB"/>
    <property type="match status" value="1"/>
</dbReference>
<keyword evidence="5 12" id="KW-0227">DNA damage</keyword>
<keyword evidence="4 12" id="KW-0547">Nucleotide-binding</keyword>
<evidence type="ECO:0000256" key="4">
    <source>
        <dbReference type="ARBA" id="ARBA00022741"/>
    </source>
</evidence>
<evidence type="ECO:0000256" key="1">
    <source>
        <dbReference type="ARBA" id="ARBA00004496"/>
    </source>
</evidence>
<evidence type="ECO:0000259" key="15">
    <source>
        <dbReference type="PROSITE" id="PS50151"/>
    </source>
</evidence>
<keyword evidence="8 12" id="KW-0267">Excision nuclease</keyword>
<feature type="domain" description="Helicase ATP-binding" evidence="16">
    <location>
        <begin position="31"/>
        <end position="166"/>
    </location>
</feature>
<keyword evidence="18" id="KW-0378">Hydrolase</keyword>
<comment type="similarity">
    <text evidence="2 12 13">Belongs to the UvrB family.</text>
</comment>
<dbReference type="GO" id="GO:0005737">
    <property type="term" value="C:cytoplasm"/>
    <property type="evidence" value="ECO:0007669"/>
    <property type="project" value="UniProtKB-SubCell"/>
</dbReference>
<dbReference type="PROSITE" id="PS50151">
    <property type="entry name" value="UVR"/>
    <property type="match status" value="1"/>
</dbReference>
<evidence type="ECO:0000256" key="2">
    <source>
        <dbReference type="ARBA" id="ARBA00008533"/>
    </source>
</evidence>
<dbReference type="GO" id="GO:0009380">
    <property type="term" value="C:excinuclease repair complex"/>
    <property type="evidence" value="ECO:0007669"/>
    <property type="project" value="InterPro"/>
</dbReference>
<dbReference type="CDD" id="cd17916">
    <property type="entry name" value="DEXHc_UvrB"/>
    <property type="match status" value="1"/>
</dbReference>
<dbReference type="HAMAP" id="MF_00204">
    <property type="entry name" value="UvrB"/>
    <property type="match status" value="1"/>
</dbReference>
<keyword evidence="3 12" id="KW-0963">Cytoplasm</keyword>
<dbReference type="GO" id="GO:0009432">
    <property type="term" value="P:SOS response"/>
    <property type="evidence" value="ECO:0007669"/>
    <property type="project" value="UniProtKB-UniRule"/>
</dbReference>
<keyword evidence="6 12" id="KW-0228">DNA excision</keyword>
<dbReference type="STRING" id="575594.HMPREF0501_01135"/>
<dbReference type="RefSeq" id="WP_006916991.1">
    <property type="nucleotide sequence ID" value="NZ_GG698804.1"/>
</dbReference>
<evidence type="ECO:0000256" key="5">
    <source>
        <dbReference type="ARBA" id="ARBA00022763"/>
    </source>
</evidence>
<keyword evidence="14" id="KW-0175">Coiled coil</keyword>
<dbReference type="Gene3D" id="4.10.860.10">
    <property type="entry name" value="UVR domain"/>
    <property type="match status" value="1"/>
</dbReference>
<dbReference type="InterPro" id="IPR014001">
    <property type="entry name" value="Helicase_ATP-bd"/>
</dbReference>
<evidence type="ECO:0000256" key="13">
    <source>
        <dbReference type="RuleBase" id="RU003587"/>
    </source>
</evidence>
<dbReference type="Pfam" id="PF04851">
    <property type="entry name" value="ResIII"/>
    <property type="match status" value="1"/>
</dbReference>
<dbReference type="SUPFAM" id="SSF46600">
    <property type="entry name" value="C-terminal UvrC-binding domain of UvrB"/>
    <property type="match status" value="1"/>
</dbReference>
<keyword evidence="7 12" id="KW-0067">ATP-binding</keyword>
<dbReference type="EMBL" id="GG698804">
    <property type="protein sequence ID" value="EEU30130.1"/>
    <property type="molecule type" value="Genomic_DNA"/>
</dbReference>
<evidence type="ECO:0000256" key="8">
    <source>
        <dbReference type="ARBA" id="ARBA00022881"/>
    </source>
</evidence>
<dbReference type="GO" id="GO:0005524">
    <property type="term" value="F:ATP binding"/>
    <property type="evidence" value="ECO:0007669"/>
    <property type="project" value="UniProtKB-UniRule"/>
</dbReference>
<dbReference type="InterPro" id="IPR027417">
    <property type="entry name" value="P-loop_NTPase"/>
</dbReference>
<dbReference type="SMART" id="SM00490">
    <property type="entry name" value="HELICc"/>
    <property type="match status" value="1"/>
</dbReference>
<dbReference type="HOGENOM" id="CLU_009621_2_1_9"/>
<dbReference type="Pfam" id="PF02151">
    <property type="entry name" value="UVR"/>
    <property type="match status" value="1"/>
</dbReference>
<dbReference type="InterPro" id="IPR004807">
    <property type="entry name" value="UvrB"/>
</dbReference>
<dbReference type="Pfam" id="PF00271">
    <property type="entry name" value="Helicase_C"/>
    <property type="match status" value="1"/>
</dbReference>
<comment type="subunit">
    <text evidence="10 12 13">Forms a heterotetramer with UvrA during the search for lesions. Interacts with UvrC in an incision complex.</text>
</comment>
<evidence type="ECO:0000256" key="9">
    <source>
        <dbReference type="ARBA" id="ARBA00023204"/>
    </source>
</evidence>